<evidence type="ECO:0000259" key="7">
    <source>
        <dbReference type="PROSITE" id="PS51903"/>
    </source>
</evidence>
<dbReference type="CDD" id="cd19499">
    <property type="entry name" value="RecA-like_ClpB_Hsp104-like"/>
    <property type="match status" value="1"/>
</dbReference>
<dbReference type="Gene3D" id="1.10.1780.10">
    <property type="entry name" value="Clp, N-terminal domain"/>
    <property type="match status" value="1"/>
</dbReference>
<dbReference type="InterPro" id="IPR003959">
    <property type="entry name" value="ATPase_AAA_core"/>
</dbReference>
<dbReference type="Pfam" id="PF26587">
    <property type="entry name" value="AAA_lid_SMAX1"/>
    <property type="match status" value="1"/>
</dbReference>
<dbReference type="InterPro" id="IPR051650">
    <property type="entry name" value="SL_signaling_regulator"/>
</dbReference>
<dbReference type="Gene3D" id="3.40.50.300">
    <property type="entry name" value="P-loop containing nucleotide triphosphate hydrolases"/>
    <property type="match status" value="1"/>
</dbReference>
<feature type="domain" description="Clp R" evidence="7">
    <location>
        <begin position="8"/>
        <end position="177"/>
    </location>
</feature>
<dbReference type="InterPro" id="IPR058954">
    <property type="entry name" value="AAA_lid_SMAX1"/>
</dbReference>
<comment type="caution">
    <text evidence="8">The sequence shown here is derived from an EMBL/GenBank/DDBJ whole genome shotgun (WGS) entry which is preliminary data.</text>
</comment>
<dbReference type="PANTHER" id="PTHR43572">
    <property type="entry name" value="CHAPERONE PROTEIN CLPD, CHLOROPLASTIC"/>
    <property type="match status" value="1"/>
</dbReference>
<dbReference type="Pfam" id="PF23569">
    <property type="entry name" value="NBD_SMAX1"/>
    <property type="match status" value="1"/>
</dbReference>
<proteinExistence type="inferred from homology"/>
<evidence type="ECO:0000256" key="6">
    <source>
        <dbReference type="SAM" id="MobiDB-lite"/>
    </source>
</evidence>
<dbReference type="InterPro" id="IPR027417">
    <property type="entry name" value="P-loop_NTPase"/>
</dbReference>
<dbReference type="SUPFAM" id="SSF52540">
    <property type="entry name" value="P-loop containing nucleoside triphosphate hydrolases"/>
    <property type="match status" value="1"/>
</dbReference>
<evidence type="ECO:0000256" key="2">
    <source>
        <dbReference type="ARBA" id="ARBA00022737"/>
    </source>
</evidence>
<reference evidence="8 9" key="1">
    <citation type="journal article" date="2024" name="Plant J.">
        <title>Genome sequences and population genomics reveal climatic adaptation and genomic divergence between two closely related sweetgum species.</title>
        <authorList>
            <person name="Xu W.Q."/>
            <person name="Ren C.Q."/>
            <person name="Zhang X.Y."/>
            <person name="Comes H.P."/>
            <person name="Liu X.H."/>
            <person name="Li Y.G."/>
            <person name="Kettle C.J."/>
            <person name="Jalonen R."/>
            <person name="Gaisberger H."/>
            <person name="Ma Y.Z."/>
            <person name="Qiu Y.X."/>
        </authorList>
    </citation>
    <scope>NUCLEOTIDE SEQUENCE [LARGE SCALE GENOMIC DNA]</scope>
    <source>
        <strain evidence="8">Hangzhou</strain>
    </source>
</reference>
<keyword evidence="4" id="KW-0804">Transcription</keyword>
<comment type="similarity">
    <text evidence="1">Belongs to the ClpA/ClpB family.</text>
</comment>
<dbReference type="PANTHER" id="PTHR43572:SF49">
    <property type="entry name" value="PROTEIN SMAX1-LIKE 8"/>
    <property type="match status" value="1"/>
</dbReference>
<dbReference type="GO" id="GO:0005524">
    <property type="term" value="F:ATP binding"/>
    <property type="evidence" value="ECO:0007669"/>
    <property type="project" value="InterPro"/>
</dbReference>
<feature type="region of interest" description="Disordered" evidence="6">
    <location>
        <begin position="603"/>
        <end position="633"/>
    </location>
</feature>
<sequence>MPTPVSTARQCLTPEAAHALDEAVTVARRRGHAQTTSLHAVSALLSTTPSSSLREACGRARNLSYSPRLQFKALELCLSVSLDRVPSTQLAAGDDDPPVSNSLMAAIKRSQANQRRQPENFHLYQQIQQQSSMSCVKVELQHLILSILDDPLVSRVFGEAGFRSCDIKLAILRPLPHLLRYSRTRNPPMFLCNLTENSDPGRRSFSFPFSGFPWFFNGDENCRRIGEVLVRNKGRNPLLVGVCAHDALRSFIEMLQRRKDGVLPMELSGLNEICIEKDVSKFISENYKEEFMNSRFEEVGKMVEHCLGPGLVVNVGDLKPLIADDAASAEAANYVVTKLTRLLEIHGGKVWLMGTVAMYETYLKFLSRFPSIEKDWDLQLLPITSIRPSMGESFSRSSLMESFVPFGGFFSTPSDLKGPLSGSYRCASRCHLCNEKYEQEVTAVSKGGFSASVADQYQFSLPSWLQMTELGANKGLDAVKAKDDGMLLSARITGLQKKWNNICHRLHRTEPFPEADIHQVDSQVPAVEGFQFVEDRKENDDNYSSNNTYASPNGSGCKNVNSCMSMDLESISTSKPDVPFPMVSEPKNESLLSKLLEKSSRIKDLEPGDLRSPRSSFSNSSVGDGRTSPTSAASVTTDLGLGIFSAPTTKELKIPNQTHRELPKDNSLSFSANFESVNRSISNHQALSSSCSCPDFCGLFDPRDFKTLFRALTEKVGWQEEAISIISQKIACCRTRNENRHGASPRGDVWFNFLGPDRFGKKKIAVTLAEILYRSRENFIHLDLCSQDGMIHAKPIYDCQEMNGYNVKFRGKTAVDYIAGELSKKPLSIVFLENVDKADLLAQSSLSRAIRTGKFSDSHGREVSINNAIFVTTSGFTKGSKNLSSRKEITNCSEERILKAKGWPIQILVGCLDDNTRSCNLSVSVFTAKGISDPIFMNKRKLLSSNEILEQHETLEIAKRAHKASNMYLDLNLPAEENEVQETDNGNPDNDSVSENSKAWLEDFFDQVDETVFFKPFDFDALAQKVLKEISDSFHKIIGLECLLEIDSKVVEQVIAAACLSDRTRVVEDWVEQVLSRGFAETQKRYNLTAHSIVKLVTCEGHLLEEQEPCLPPRIILN</sequence>
<dbReference type="Proteomes" id="UP001415857">
    <property type="component" value="Unassembled WGS sequence"/>
</dbReference>
<keyword evidence="3" id="KW-0805">Transcription regulation</keyword>
<evidence type="ECO:0000256" key="4">
    <source>
        <dbReference type="ARBA" id="ARBA00023163"/>
    </source>
</evidence>
<evidence type="ECO:0000256" key="3">
    <source>
        <dbReference type="ARBA" id="ARBA00023015"/>
    </source>
</evidence>
<dbReference type="Pfam" id="PF07724">
    <property type="entry name" value="AAA_2"/>
    <property type="match status" value="1"/>
</dbReference>
<dbReference type="EMBL" id="JBBPBK010000006">
    <property type="protein sequence ID" value="KAK9282905.1"/>
    <property type="molecule type" value="Genomic_DNA"/>
</dbReference>
<dbReference type="InterPro" id="IPR036628">
    <property type="entry name" value="Clp_N_dom_sf"/>
</dbReference>
<gene>
    <name evidence="8" type="ORF">L1049_011130</name>
</gene>
<evidence type="ECO:0000313" key="8">
    <source>
        <dbReference type="EMBL" id="KAK9282905.1"/>
    </source>
</evidence>
<organism evidence="8 9">
    <name type="scientific">Liquidambar formosana</name>
    <name type="common">Formosan gum</name>
    <dbReference type="NCBI Taxonomy" id="63359"/>
    <lineage>
        <taxon>Eukaryota</taxon>
        <taxon>Viridiplantae</taxon>
        <taxon>Streptophyta</taxon>
        <taxon>Embryophyta</taxon>
        <taxon>Tracheophyta</taxon>
        <taxon>Spermatophyta</taxon>
        <taxon>Magnoliopsida</taxon>
        <taxon>eudicotyledons</taxon>
        <taxon>Gunneridae</taxon>
        <taxon>Pentapetalae</taxon>
        <taxon>Saxifragales</taxon>
        <taxon>Altingiaceae</taxon>
        <taxon>Liquidambar</taxon>
    </lineage>
</organism>
<evidence type="ECO:0000313" key="9">
    <source>
        <dbReference type="Proteomes" id="UP001415857"/>
    </source>
</evidence>
<evidence type="ECO:0000256" key="5">
    <source>
        <dbReference type="PROSITE-ProRule" id="PRU01251"/>
    </source>
</evidence>
<dbReference type="InterPro" id="IPR058680">
    <property type="entry name" value="NBD_SMAX1-like"/>
</dbReference>
<keyword evidence="9" id="KW-1185">Reference proteome</keyword>
<name>A0AAP0RWW3_LIQFO</name>
<evidence type="ECO:0000256" key="1">
    <source>
        <dbReference type="ARBA" id="ARBA00008675"/>
    </source>
</evidence>
<dbReference type="PROSITE" id="PS51903">
    <property type="entry name" value="CLP_R"/>
    <property type="match status" value="1"/>
</dbReference>
<dbReference type="GO" id="GO:0016887">
    <property type="term" value="F:ATP hydrolysis activity"/>
    <property type="evidence" value="ECO:0007669"/>
    <property type="project" value="InterPro"/>
</dbReference>
<feature type="compositionally biased region" description="Basic and acidic residues" evidence="6">
    <location>
        <begin position="603"/>
        <end position="612"/>
    </location>
</feature>
<accession>A0AAP0RWW3</accession>
<keyword evidence="2 5" id="KW-0677">Repeat</keyword>
<dbReference type="InterPro" id="IPR004176">
    <property type="entry name" value="Clp_R_N"/>
</dbReference>
<dbReference type="AlphaFoldDB" id="A0AAP0RWW3"/>
<protein>
    <recommendedName>
        <fullName evidence="7">Clp R domain-containing protein</fullName>
    </recommendedName>
</protein>